<evidence type="ECO:0000313" key="3">
    <source>
        <dbReference type="Proteomes" id="UP000838878"/>
    </source>
</evidence>
<feature type="compositionally biased region" description="Basic and acidic residues" evidence="1">
    <location>
        <begin position="22"/>
        <end position="37"/>
    </location>
</feature>
<gene>
    <name evidence="2" type="ORF">BINO364_LOCUS15508</name>
</gene>
<feature type="compositionally biased region" description="Polar residues" evidence="1">
    <location>
        <begin position="38"/>
        <end position="48"/>
    </location>
</feature>
<evidence type="ECO:0000313" key="2">
    <source>
        <dbReference type="EMBL" id="CAH0730534.1"/>
    </source>
</evidence>
<dbReference type="EMBL" id="OV170228">
    <property type="protein sequence ID" value="CAH0730534.1"/>
    <property type="molecule type" value="Genomic_DNA"/>
</dbReference>
<feature type="non-terminal residue" evidence="2">
    <location>
        <position position="405"/>
    </location>
</feature>
<dbReference type="AlphaFoldDB" id="A0A8J9V5F0"/>
<name>A0A8J9V5F0_9NEOP</name>
<sequence length="405" mass="45639">MNRERNNRERGGFGRQSYNYYRAERPPVEFSEEDKQKSTNNRNKGNKLSNRDKQRAEAYRERKNAATMDAIAEDFNKILHLGFASLANAVKDLSITQRTAKIVPVSTHAVGIIVRDNILRSESELQGRGQPLNYKRHAFYRVALAMVETKLYTQFKMRTALPYSSFGFGEINLPADLRDRCLGVKTHFLGFVNYLNSIGNLTVGDTPHYVGVPIAQTPFTITLGNLRTAVDAAFNGPPEVRVNLYAHNPFPFAVWGFDNEENPVLANAANIMPAGYAMNEFLQDVEVCQQYFELVNRKYPKRVSAAVNYELEGHKSILVSCQGDIRCADHVEDGVHTRPYIEGDVKEFWPSEPSTSDQDFYYSSLTMVGRVPEEDAHVDGFAVRSPVGAVKSGYLSARTNMSVHY</sequence>
<accession>A0A8J9V5F0</accession>
<feature type="compositionally biased region" description="Basic and acidic residues" evidence="1">
    <location>
        <begin position="49"/>
        <end position="61"/>
    </location>
</feature>
<reference evidence="2" key="1">
    <citation type="submission" date="2021-12" db="EMBL/GenBank/DDBJ databases">
        <authorList>
            <person name="Martin H S."/>
        </authorList>
    </citation>
    <scope>NUCLEOTIDE SEQUENCE</scope>
</reference>
<protein>
    <submittedName>
        <fullName evidence="2">Uncharacterized protein</fullName>
    </submittedName>
</protein>
<dbReference type="OrthoDB" id="7415605at2759"/>
<organism evidence="2 3">
    <name type="scientific">Brenthis ino</name>
    <name type="common">lesser marbled fritillary</name>
    <dbReference type="NCBI Taxonomy" id="405034"/>
    <lineage>
        <taxon>Eukaryota</taxon>
        <taxon>Metazoa</taxon>
        <taxon>Ecdysozoa</taxon>
        <taxon>Arthropoda</taxon>
        <taxon>Hexapoda</taxon>
        <taxon>Insecta</taxon>
        <taxon>Pterygota</taxon>
        <taxon>Neoptera</taxon>
        <taxon>Endopterygota</taxon>
        <taxon>Lepidoptera</taxon>
        <taxon>Glossata</taxon>
        <taxon>Ditrysia</taxon>
        <taxon>Papilionoidea</taxon>
        <taxon>Nymphalidae</taxon>
        <taxon>Heliconiinae</taxon>
        <taxon>Argynnini</taxon>
        <taxon>Brenthis</taxon>
    </lineage>
</organism>
<dbReference type="Proteomes" id="UP000838878">
    <property type="component" value="Chromosome 8"/>
</dbReference>
<proteinExistence type="predicted"/>
<keyword evidence="3" id="KW-1185">Reference proteome</keyword>
<feature type="region of interest" description="Disordered" evidence="1">
    <location>
        <begin position="1"/>
        <end position="61"/>
    </location>
</feature>
<feature type="compositionally biased region" description="Basic and acidic residues" evidence="1">
    <location>
        <begin position="1"/>
        <end position="12"/>
    </location>
</feature>
<evidence type="ECO:0000256" key="1">
    <source>
        <dbReference type="SAM" id="MobiDB-lite"/>
    </source>
</evidence>